<dbReference type="EMBL" id="HE600927">
    <property type="protein sequence ID" value="CAP31799.2"/>
    <property type="molecule type" value="Genomic_DNA"/>
</dbReference>
<evidence type="ECO:0000256" key="1">
    <source>
        <dbReference type="ARBA" id="ARBA00004141"/>
    </source>
</evidence>
<dbReference type="FunCoup" id="A8XGM5">
    <property type="interactions" value="7"/>
</dbReference>
<dbReference type="PANTHER" id="PTHR31552:SF28">
    <property type="entry name" value="SERPENTINE RECEPTOR CLASS GAMMA"/>
    <property type="match status" value="1"/>
</dbReference>
<comment type="similarity">
    <text evidence="2 6">Belongs to the nematode receptor-like protein srg family.</text>
</comment>
<dbReference type="Proteomes" id="UP000008549">
    <property type="component" value="Unassembled WGS sequence"/>
</dbReference>
<protein>
    <recommendedName>
        <fullName evidence="6">Serpentine receptor class gamma</fullName>
    </recommendedName>
</protein>
<reference evidence="7 8" key="2">
    <citation type="journal article" date="2011" name="PLoS Genet.">
        <title>Caenorhabditis briggsae recombinant inbred line genotypes reveal inter-strain incompatibility and the evolution of recombination.</title>
        <authorList>
            <person name="Ross J.A."/>
            <person name="Koboldt D.C."/>
            <person name="Staisch J.E."/>
            <person name="Chamberlin H.M."/>
            <person name="Gupta B.P."/>
            <person name="Miller R.D."/>
            <person name="Baird S.E."/>
            <person name="Haag E.S."/>
        </authorList>
    </citation>
    <scope>NUCLEOTIDE SEQUENCE [LARGE SCALE GENOMIC DNA]</scope>
    <source>
        <strain evidence="7 8">AF16</strain>
    </source>
</reference>
<dbReference type="InterPro" id="IPR000609">
    <property type="entry name" value="7TM_GPCR_serpentine_rcpt_Srg"/>
</dbReference>
<dbReference type="InParanoid" id="A8XGM5"/>
<dbReference type="AlphaFoldDB" id="A8XGM5"/>
<dbReference type="HOGENOM" id="CLU_069704_0_0_1"/>
<keyword evidence="5 6" id="KW-0472">Membrane</keyword>
<dbReference type="WormBase" id="CBG12903">
    <property type="protein sequence ID" value="CBP35238"/>
    <property type="gene ID" value="WBGene00033769"/>
    <property type="gene designation" value="Cbr-srg-34"/>
</dbReference>
<comment type="caution">
    <text evidence="6">Lacks conserved residue(s) required for the propagation of feature annotation.</text>
</comment>
<evidence type="ECO:0000313" key="8">
    <source>
        <dbReference type="Proteomes" id="UP000008549"/>
    </source>
</evidence>
<accession>A8XGM5</accession>
<reference evidence="7 8" key="1">
    <citation type="journal article" date="2003" name="PLoS Biol.">
        <title>The genome sequence of Caenorhabditis briggsae: a platform for comparative genomics.</title>
        <authorList>
            <person name="Stein L.D."/>
            <person name="Bao Z."/>
            <person name="Blasiar D."/>
            <person name="Blumenthal T."/>
            <person name="Brent M.R."/>
            <person name="Chen N."/>
            <person name="Chinwalla A."/>
            <person name="Clarke L."/>
            <person name="Clee C."/>
            <person name="Coghlan A."/>
            <person name="Coulson A."/>
            <person name="D'Eustachio P."/>
            <person name="Fitch D.H."/>
            <person name="Fulton L.A."/>
            <person name="Fulton R.E."/>
            <person name="Griffiths-Jones S."/>
            <person name="Harris T.W."/>
            <person name="Hillier L.W."/>
            <person name="Kamath R."/>
            <person name="Kuwabara P.E."/>
            <person name="Mardis E.R."/>
            <person name="Marra M.A."/>
            <person name="Miner T.L."/>
            <person name="Minx P."/>
            <person name="Mullikin J.C."/>
            <person name="Plumb R.W."/>
            <person name="Rogers J."/>
            <person name="Schein J.E."/>
            <person name="Sohrmann M."/>
            <person name="Spieth J."/>
            <person name="Stajich J.E."/>
            <person name="Wei C."/>
            <person name="Willey D."/>
            <person name="Wilson R.K."/>
            <person name="Durbin R."/>
            <person name="Waterston R.H."/>
        </authorList>
    </citation>
    <scope>NUCLEOTIDE SEQUENCE [LARGE SCALE GENOMIC DNA]</scope>
    <source>
        <strain evidence="7 8">AF16</strain>
    </source>
</reference>
<evidence type="ECO:0000313" key="7">
    <source>
        <dbReference type="EMBL" id="CAP31799.2"/>
    </source>
</evidence>
<dbReference type="GO" id="GO:0004888">
    <property type="term" value="F:transmembrane signaling receptor activity"/>
    <property type="evidence" value="ECO:0007669"/>
    <property type="project" value="InterPro"/>
</dbReference>
<dbReference type="Pfam" id="PF02118">
    <property type="entry name" value="Srg"/>
    <property type="match status" value="1"/>
</dbReference>
<feature type="transmembrane region" description="Helical" evidence="6">
    <location>
        <begin position="135"/>
        <end position="156"/>
    </location>
</feature>
<organism evidence="7 8">
    <name type="scientific">Caenorhabditis briggsae</name>
    <dbReference type="NCBI Taxonomy" id="6238"/>
    <lineage>
        <taxon>Eukaryota</taxon>
        <taxon>Metazoa</taxon>
        <taxon>Ecdysozoa</taxon>
        <taxon>Nematoda</taxon>
        <taxon>Chromadorea</taxon>
        <taxon>Rhabditida</taxon>
        <taxon>Rhabditina</taxon>
        <taxon>Rhabditomorpha</taxon>
        <taxon>Rhabditoidea</taxon>
        <taxon>Rhabditidae</taxon>
        <taxon>Peloderinae</taxon>
        <taxon>Caenorhabditis</taxon>
    </lineage>
</organism>
<dbReference type="eggNOG" id="ENOG502TGAT">
    <property type="taxonomic scope" value="Eukaryota"/>
</dbReference>
<name>A8XGM5_CAEBR</name>
<evidence type="ECO:0000256" key="4">
    <source>
        <dbReference type="ARBA" id="ARBA00022989"/>
    </source>
</evidence>
<dbReference type="PRINTS" id="PR00698">
    <property type="entry name" value="TMPROTEINSRG"/>
</dbReference>
<comment type="subcellular location">
    <subcellularLocation>
        <location evidence="1">Membrane</location>
        <topology evidence="1">Multi-pass membrane protein</topology>
    </subcellularLocation>
</comment>
<feature type="transmembrane region" description="Helical" evidence="6">
    <location>
        <begin position="265"/>
        <end position="287"/>
    </location>
</feature>
<evidence type="ECO:0000256" key="3">
    <source>
        <dbReference type="ARBA" id="ARBA00022692"/>
    </source>
</evidence>
<feature type="transmembrane region" description="Helical" evidence="6">
    <location>
        <begin position="181"/>
        <end position="202"/>
    </location>
</feature>
<dbReference type="OMA" id="EFAYTQY"/>
<evidence type="ECO:0000313" key="9">
    <source>
        <dbReference type="WormBase" id="CBG12903"/>
    </source>
</evidence>
<dbReference type="STRING" id="6238.A8XGM5"/>
<proteinExistence type="inferred from homology"/>
<feature type="transmembrane region" description="Helical" evidence="6">
    <location>
        <begin position="222"/>
        <end position="245"/>
    </location>
</feature>
<keyword evidence="3 6" id="KW-0812">Transmembrane</keyword>
<dbReference type="GO" id="GO:0016020">
    <property type="term" value="C:membrane"/>
    <property type="evidence" value="ECO:0007669"/>
    <property type="project" value="UniProtKB-SubCell"/>
</dbReference>
<sequence length="339" mass="39201">MDLLTNPKFMITTSYGILAMLIYTGVTIVILKNSASFKSSFFQLFCFGYFMNLATYSNSFITLRLPQNTGVSGTFSNFYSNLNLNNTDVIFPLNLFHTLHFEFAYTQYIFNSLVCANRFTAICFPIHSERYWMKFNWLIILSMFLIPFAFFTRHILQNHSFFNWSPTANFFIDTTYGRSNIYYFLMPTLILLTMINIVFNVLAGIRLYKMSKTGVRVPESSLFSMAFSVFLIDLFLTSLTVSNYYLTNMPTSLDSEIVRILIRWIPLLTPFASDALTLTHPILLLYFSKTVRRKCMESSKFLQKFHNHKFFAESNSGVVMVSAPRNLNNLVANSSLNRS</sequence>
<evidence type="ECO:0000256" key="6">
    <source>
        <dbReference type="RuleBase" id="RU280813"/>
    </source>
</evidence>
<evidence type="ECO:0000256" key="5">
    <source>
        <dbReference type="ARBA" id="ARBA00023136"/>
    </source>
</evidence>
<evidence type="ECO:0000256" key="2">
    <source>
        <dbReference type="ARBA" id="ARBA00005692"/>
    </source>
</evidence>
<feature type="transmembrane region" description="Helical" evidence="6">
    <location>
        <begin position="12"/>
        <end position="31"/>
    </location>
</feature>
<keyword evidence="4 6" id="KW-1133">Transmembrane helix</keyword>
<dbReference type="PANTHER" id="PTHR31552">
    <property type="entry name" value="SERPENTINE RECEPTOR CLASS GAMMA"/>
    <property type="match status" value="1"/>
</dbReference>
<dbReference type="GO" id="GO:0007606">
    <property type="term" value="P:sensory perception of chemical stimulus"/>
    <property type="evidence" value="ECO:0007669"/>
    <property type="project" value="UniProtKB-UniRule"/>
</dbReference>
<gene>
    <name evidence="9" type="primary">srg-34</name>
    <name evidence="7" type="synonym">Cbr-srg-34</name>
    <name evidence="9" type="ORF">CBG12903</name>
    <name evidence="7" type="ORF">CBG_12903</name>
</gene>
<keyword evidence="8" id="KW-1185">Reference proteome</keyword>